<accession>A0ABY1WTV3</accession>
<feature type="domain" description="Methyltransferase type 11" evidence="9">
    <location>
        <begin position="59"/>
        <end position="151"/>
    </location>
</feature>
<evidence type="ECO:0000256" key="7">
    <source>
        <dbReference type="ARBA" id="ARBA00022756"/>
    </source>
</evidence>
<keyword evidence="5 8" id="KW-0808">Transferase</keyword>
<evidence type="ECO:0000313" key="11">
    <source>
        <dbReference type="Proteomes" id="UP000292544"/>
    </source>
</evidence>
<evidence type="ECO:0000313" key="10">
    <source>
        <dbReference type="EMBL" id="TAA48122.1"/>
    </source>
</evidence>
<evidence type="ECO:0000256" key="6">
    <source>
        <dbReference type="ARBA" id="ARBA00022691"/>
    </source>
</evidence>
<dbReference type="PANTHER" id="PTHR43861">
    <property type="entry name" value="TRANS-ACONITATE 2-METHYLTRANSFERASE-RELATED"/>
    <property type="match status" value="1"/>
</dbReference>
<keyword evidence="4 8" id="KW-0489">Methyltransferase</keyword>
<comment type="caution">
    <text evidence="10">The sequence shown here is derived from an EMBL/GenBank/DDBJ whole genome shotgun (WGS) entry which is preliminary data.</text>
</comment>
<dbReference type="Pfam" id="PF08241">
    <property type="entry name" value="Methyltransf_11"/>
    <property type="match status" value="1"/>
</dbReference>
<evidence type="ECO:0000259" key="9">
    <source>
        <dbReference type="Pfam" id="PF08241"/>
    </source>
</evidence>
<evidence type="ECO:0000256" key="2">
    <source>
        <dbReference type="ARBA" id="ARBA00004746"/>
    </source>
</evidence>
<keyword evidence="11" id="KW-1185">Reference proteome</keyword>
<sequence>MSPQSQRNTGLSSNSSKQRIATSFGRAVESYDDAARLQRYAAECLWQCLDPSPTLGVAVDLGCGTGLQLSKIQQNADTVIAIDLSRGMLKHAQCQYPDDSCLWLQGDAESLPLLDATVDTLYSNLMVQWCHDLDQALREIYRVLKPGGRAVVSTLLRGSLAELEQAWRSVDDYRHVNDFLSAEHISEQLQTQRFSVARLQVEPLTLEYQRLTALTRELKSVGANVVTENKRKSPLSKLDVQRLLSGYEPFRLSNDKLPATYQIGVLVLQR</sequence>
<dbReference type="InterPro" id="IPR029063">
    <property type="entry name" value="SAM-dependent_MTases_sf"/>
</dbReference>
<keyword evidence="7 8" id="KW-0093">Biotin biosynthesis</keyword>
<evidence type="ECO:0000256" key="3">
    <source>
        <dbReference type="ARBA" id="ARBA00012327"/>
    </source>
</evidence>
<dbReference type="PANTHER" id="PTHR43861:SF1">
    <property type="entry name" value="TRANS-ACONITATE 2-METHYLTRANSFERASE"/>
    <property type="match status" value="1"/>
</dbReference>
<dbReference type="Gene3D" id="3.40.50.150">
    <property type="entry name" value="Vaccinia Virus protein VP39"/>
    <property type="match status" value="1"/>
</dbReference>
<dbReference type="HAMAP" id="MF_00835">
    <property type="entry name" value="BioC"/>
    <property type="match status" value="1"/>
</dbReference>
<comment type="similarity">
    <text evidence="8">Belongs to the methyltransferase superfamily.</text>
</comment>
<evidence type="ECO:0000256" key="1">
    <source>
        <dbReference type="ARBA" id="ARBA00000852"/>
    </source>
</evidence>
<dbReference type="CDD" id="cd02440">
    <property type="entry name" value="AdoMet_MTases"/>
    <property type="match status" value="1"/>
</dbReference>
<protein>
    <recommendedName>
        <fullName evidence="3 8">Malonyl-[acyl-carrier protein] O-methyltransferase</fullName>
        <shortName evidence="8">Malonyl-ACP O-methyltransferase</shortName>
        <ecNumber evidence="3 8">2.1.1.197</ecNumber>
    </recommendedName>
    <alternativeName>
        <fullName evidence="8">Biotin synthesis protein BioC</fullName>
    </alternativeName>
</protein>
<organism evidence="10 11">
    <name type="scientific">Corallincola spongiicola</name>
    <dbReference type="NCBI Taxonomy" id="2520508"/>
    <lineage>
        <taxon>Bacteria</taxon>
        <taxon>Pseudomonadati</taxon>
        <taxon>Pseudomonadota</taxon>
        <taxon>Gammaproteobacteria</taxon>
        <taxon>Alteromonadales</taxon>
        <taxon>Psychromonadaceae</taxon>
        <taxon>Corallincola</taxon>
    </lineage>
</organism>
<gene>
    <name evidence="8 10" type="primary">bioC</name>
    <name evidence="10" type="ORF">EXY25_02455</name>
</gene>
<dbReference type="Proteomes" id="UP000292544">
    <property type="component" value="Unassembled WGS sequence"/>
</dbReference>
<dbReference type="InterPro" id="IPR011814">
    <property type="entry name" value="BioC"/>
</dbReference>
<dbReference type="EC" id="2.1.1.197" evidence="3 8"/>
<proteinExistence type="inferred from homology"/>
<evidence type="ECO:0000256" key="5">
    <source>
        <dbReference type="ARBA" id="ARBA00022679"/>
    </source>
</evidence>
<dbReference type="InterPro" id="IPR013216">
    <property type="entry name" value="Methyltransf_11"/>
</dbReference>
<evidence type="ECO:0000256" key="4">
    <source>
        <dbReference type="ARBA" id="ARBA00022603"/>
    </source>
</evidence>
<dbReference type="GO" id="GO:0032259">
    <property type="term" value="P:methylation"/>
    <property type="evidence" value="ECO:0007669"/>
    <property type="project" value="UniProtKB-KW"/>
</dbReference>
<comment type="catalytic activity">
    <reaction evidence="1 8">
        <text>malonyl-[ACP] + S-adenosyl-L-methionine = malonyl-[ACP] methyl ester + S-adenosyl-L-homocysteine</text>
        <dbReference type="Rhea" id="RHEA:17105"/>
        <dbReference type="Rhea" id="RHEA-COMP:9623"/>
        <dbReference type="Rhea" id="RHEA-COMP:9954"/>
        <dbReference type="ChEBI" id="CHEBI:57856"/>
        <dbReference type="ChEBI" id="CHEBI:59789"/>
        <dbReference type="ChEBI" id="CHEBI:78449"/>
        <dbReference type="ChEBI" id="CHEBI:78845"/>
        <dbReference type="EC" id="2.1.1.197"/>
    </reaction>
</comment>
<dbReference type="EMBL" id="SHLY01000001">
    <property type="protein sequence ID" value="TAA48122.1"/>
    <property type="molecule type" value="Genomic_DNA"/>
</dbReference>
<comment type="pathway">
    <text evidence="2 8">Cofactor biosynthesis; biotin biosynthesis.</text>
</comment>
<dbReference type="GO" id="GO:0102130">
    <property type="term" value="F:malonyl-CoA methyltransferase activity"/>
    <property type="evidence" value="ECO:0007669"/>
    <property type="project" value="UniProtKB-EC"/>
</dbReference>
<comment type="function">
    <text evidence="8">Converts the free carboxyl group of a malonyl-thioester to its methyl ester by transfer of a methyl group from S-adenosyl-L-methionine (SAM). It allows to synthesize pimeloyl-ACP via the fatty acid synthetic pathway.</text>
</comment>
<dbReference type="NCBIfam" id="TIGR02072">
    <property type="entry name" value="BioC"/>
    <property type="match status" value="1"/>
</dbReference>
<keyword evidence="6 8" id="KW-0949">S-adenosyl-L-methionine</keyword>
<dbReference type="SUPFAM" id="SSF53335">
    <property type="entry name" value="S-adenosyl-L-methionine-dependent methyltransferases"/>
    <property type="match status" value="1"/>
</dbReference>
<reference evidence="11" key="1">
    <citation type="submission" date="2019-02" db="EMBL/GenBank/DDBJ databases">
        <title>Draft genome sequence of Muricauda sp. 176CP4-71.</title>
        <authorList>
            <person name="Park J.-S."/>
        </authorList>
    </citation>
    <scope>NUCLEOTIDE SEQUENCE [LARGE SCALE GENOMIC DNA]</scope>
    <source>
        <strain evidence="11">176GS2-150</strain>
    </source>
</reference>
<evidence type="ECO:0000256" key="8">
    <source>
        <dbReference type="HAMAP-Rule" id="MF_00835"/>
    </source>
</evidence>
<name>A0ABY1WTV3_9GAMM</name>